<sequence>MSDEEDASVEAQLVPEEDTEQVRKLKAIHCIAWFDAIQACFLLAYYGQMYAAYGWCPSNMICIKDSFWDLDIIEGATWFGIFVVYAIQLIAAINLCHVTKRVHPGIECLRERCQSWYEASKILSKVLVIECFILFVPHSKPYIFNWWVFLVKAIFRAIAITSVFHFMVDLRQQEALAIRNSHSTTFIPILTPTRTFPGQHTPAVPSSTSIYIGAGLEFSETLANTSGEYRFPNCNSPTPDDDPPPPYSEAIKNCKEETTLLMHV</sequence>
<organism evidence="2 3">
    <name type="scientific">Allacma fusca</name>
    <dbReference type="NCBI Taxonomy" id="39272"/>
    <lineage>
        <taxon>Eukaryota</taxon>
        <taxon>Metazoa</taxon>
        <taxon>Ecdysozoa</taxon>
        <taxon>Arthropoda</taxon>
        <taxon>Hexapoda</taxon>
        <taxon>Collembola</taxon>
        <taxon>Symphypleona</taxon>
        <taxon>Sminthuridae</taxon>
        <taxon>Allacma</taxon>
    </lineage>
</organism>
<reference evidence="2" key="1">
    <citation type="submission" date="2021-06" db="EMBL/GenBank/DDBJ databases">
        <authorList>
            <person name="Hodson N. C."/>
            <person name="Mongue J. A."/>
            <person name="Jaron S. K."/>
        </authorList>
    </citation>
    <scope>NUCLEOTIDE SEQUENCE</scope>
</reference>
<feature type="transmembrane region" description="Helical" evidence="1">
    <location>
        <begin position="31"/>
        <end position="55"/>
    </location>
</feature>
<keyword evidence="1" id="KW-0812">Transmembrane</keyword>
<protein>
    <submittedName>
        <fullName evidence="2">Uncharacterized protein</fullName>
    </submittedName>
</protein>
<dbReference type="AlphaFoldDB" id="A0A8J2JTJ2"/>
<feature type="transmembrane region" description="Helical" evidence="1">
    <location>
        <begin position="119"/>
        <end position="138"/>
    </location>
</feature>
<evidence type="ECO:0000313" key="2">
    <source>
        <dbReference type="EMBL" id="CAG7723533.1"/>
    </source>
</evidence>
<comment type="caution">
    <text evidence="2">The sequence shown here is derived from an EMBL/GenBank/DDBJ whole genome shotgun (WGS) entry which is preliminary data.</text>
</comment>
<dbReference type="Proteomes" id="UP000708208">
    <property type="component" value="Unassembled WGS sequence"/>
</dbReference>
<dbReference type="EMBL" id="CAJVCH010099999">
    <property type="protein sequence ID" value="CAG7723533.1"/>
    <property type="molecule type" value="Genomic_DNA"/>
</dbReference>
<evidence type="ECO:0000256" key="1">
    <source>
        <dbReference type="SAM" id="Phobius"/>
    </source>
</evidence>
<name>A0A8J2JTJ2_9HEXA</name>
<gene>
    <name evidence="2" type="ORF">AFUS01_LOCUS12617</name>
</gene>
<proteinExistence type="predicted"/>
<accession>A0A8J2JTJ2</accession>
<feature type="transmembrane region" description="Helical" evidence="1">
    <location>
        <begin position="75"/>
        <end position="98"/>
    </location>
</feature>
<feature type="transmembrane region" description="Helical" evidence="1">
    <location>
        <begin position="144"/>
        <end position="168"/>
    </location>
</feature>
<evidence type="ECO:0000313" key="3">
    <source>
        <dbReference type="Proteomes" id="UP000708208"/>
    </source>
</evidence>
<keyword evidence="1" id="KW-0472">Membrane</keyword>
<keyword evidence="3" id="KW-1185">Reference proteome</keyword>
<keyword evidence="1" id="KW-1133">Transmembrane helix</keyword>